<dbReference type="SUPFAM" id="SSF48613">
    <property type="entry name" value="Heme oxygenase-like"/>
    <property type="match status" value="1"/>
</dbReference>
<accession>A0A1X7IZ30</accession>
<dbReference type="Gene3D" id="1.20.910.10">
    <property type="entry name" value="Heme oxygenase-like"/>
    <property type="match status" value="1"/>
</dbReference>
<evidence type="ECO:0000313" key="1">
    <source>
        <dbReference type="EMBL" id="SMG20450.1"/>
    </source>
</evidence>
<dbReference type="InterPro" id="IPR024423">
    <property type="entry name" value="DUF3050"/>
</dbReference>
<name>A0A1X7IZ30_9SPHI</name>
<gene>
    <name evidence="1" type="ORF">SAMN05660862_1245</name>
</gene>
<dbReference type="EMBL" id="FXAU01000002">
    <property type="protein sequence ID" value="SMG20450.1"/>
    <property type="molecule type" value="Genomic_DNA"/>
</dbReference>
<dbReference type="AlphaFoldDB" id="A0A1X7IZ30"/>
<dbReference type="Proteomes" id="UP000192980">
    <property type="component" value="Unassembled WGS sequence"/>
</dbReference>
<organism evidence="1 2">
    <name type="scientific">Sphingobacterium psychroaquaticum</name>
    <dbReference type="NCBI Taxonomy" id="561061"/>
    <lineage>
        <taxon>Bacteria</taxon>
        <taxon>Pseudomonadati</taxon>
        <taxon>Bacteroidota</taxon>
        <taxon>Sphingobacteriia</taxon>
        <taxon>Sphingobacteriales</taxon>
        <taxon>Sphingobacteriaceae</taxon>
        <taxon>Sphingobacterium</taxon>
    </lineage>
</organism>
<dbReference type="STRING" id="561061.SAMN05660862_1245"/>
<protein>
    <recommendedName>
        <fullName evidence="3">DUF3050 domain-containing protein</fullName>
    </recommendedName>
</protein>
<dbReference type="InterPro" id="IPR016084">
    <property type="entry name" value="Haem_Oase-like_multi-hlx"/>
</dbReference>
<dbReference type="Pfam" id="PF11251">
    <property type="entry name" value="DUF3050"/>
    <property type="match status" value="1"/>
</dbReference>
<proteinExistence type="predicted"/>
<dbReference type="RefSeq" id="WP_085472110.1">
    <property type="nucleotide sequence ID" value="NZ_FXAU01000002.1"/>
</dbReference>
<keyword evidence="2" id="KW-1185">Reference proteome</keyword>
<sequence length="256" mass="29844">MNRISIINEAIKEERDILLQHPLYAQIQTIADLRKFTEGHVYAVWDFMSLLKALQIQLTCTTIPWFASEYPTTRYLINEIVLAEESDEYIDGRRLSHFEMYLDAMERMEADTIPVTVFLKDVKERQAIMDSIAQSELDPRIKDFLAFTFETVSNGRPHEIAAAFTFGREDLIPDMFSSILTEIQQRFPDVDLQHFIYYFQRHIELDGDEHGPLAMKMIEELAGDDDQKWKEMTTVSKQALQKRIALWDAILDSLGK</sequence>
<evidence type="ECO:0000313" key="2">
    <source>
        <dbReference type="Proteomes" id="UP000192980"/>
    </source>
</evidence>
<dbReference type="OrthoDB" id="9791270at2"/>
<reference evidence="1 2" key="1">
    <citation type="submission" date="2017-04" db="EMBL/GenBank/DDBJ databases">
        <authorList>
            <person name="Afonso C.L."/>
            <person name="Miller P.J."/>
            <person name="Scott M.A."/>
            <person name="Spackman E."/>
            <person name="Goraichik I."/>
            <person name="Dimitrov K.M."/>
            <person name="Suarez D.L."/>
            <person name="Swayne D.E."/>
        </authorList>
    </citation>
    <scope>NUCLEOTIDE SEQUENCE [LARGE SCALE GENOMIC DNA]</scope>
    <source>
        <strain evidence="1 2">DSM 22418</strain>
    </source>
</reference>
<evidence type="ECO:0008006" key="3">
    <source>
        <dbReference type="Google" id="ProtNLM"/>
    </source>
</evidence>